<evidence type="ECO:0000259" key="2">
    <source>
        <dbReference type="Pfam" id="PF00723"/>
    </source>
</evidence>
<dbReference type="RefSeq" id="WP_220110235.1">
    <property type="nucleotide sequence ID" value="NZ_JAHZST010000009.1"/>
</dbReference>
<comment type="caution">
    <text evidence="4">The sequence shown here is derived from an EMBL/GenBank/DDBJ whole genome shotgun (WGS) entry which is preliminary data.</text>
</comment>
<dbReference type="Proteomes" id="UP001195963">
    <property type="component" value="Unassembled WGS sequence"/>
</dbReference>
<dbReference type="InterPro" id="IPR011613">
    <property type="entry name" value="GH15-like"/>
</dbReference>
<dbReference type="Gene3D" id="2.70.98.10">
    <property type="match status" value="1"/>
</dbReference>
<organism evidence="4 5">
    <name type="scientific">Shewanella nanhaiensis</name>
    <dbReference type="NCBI Taxonomy" id="2864872"/>
    <lineage>
        <taxon>Bacteria</taxon>
        <taxon>Pseudomonadati</taxon>
        <taxon>Pseudomonadota</taxon>
        <taxon>Gammaproteobacteria</taxon>
        <taxon>Alteromonadales</taxon>
        <taxon>Shewanellaceae</taxon>
        <taxon>Shewanella</taxon>
    </lineage>
</organism>
<dbReference type="CDD" id="cd07430">
    <property type="entry name" value="GH15_N"/>
    <property type="match status" value="1"/>
</dbReference>
<reference evidence="4 5" key="1">
    <citation type="submission" date="2021-07" db="EMBL/GenBank/DDBJ databases">
        <title>Shewanella sp. nov, isolated from SCS.</title>
        <authorList>
            <person name="Cao W.R."/>
        </authorList>
    </citation>
    <scope>NUCLEOTIDE SEQUENCE [LARGE SCALE GENOMIC DNA]</scope>
    <source>
        <strain evidence="4 5">NR704-98</strain>
    </source>
</reference>
<dbReference type="InterPro" id="IPR015220">
    <property type="entry name" value="Glucodextranase_N"/>
</dbReference>
<gene>
    <name evidence="4" type="ORF">K0625_13845</name>
</gene>
<feature type="domain" description="GH15-like" evidence="2">
    <location>
        <begin position="370"/>
        <end position="822"/>
    </location>
</feature>
<dbReference type="Pfam" id="PF09137">
    <property type="entry name" value="Glucodextran_N"/>
    <property type="match status" value="1"/>
</dbReference>
<dbReference type="PANTHER" id="PTHR31616:SF0">
    <property type="entry name" value="GLUCAN 1,4-ALPHA-GLUCOSIDASE"/>
    <property type="match status" value="1"/>
</dbReference>
<evidence type="ECO:0000256" key="1">
    <source>
        <dbReference type="SAM" id="MobiDB-lite"/>
    </source>
</evidence>
<evidence type="ECO:0000259" key="3">
    <source>
        <dbReference type="Pfam" id="PF09137"/>
    </source>
</evidence>
<dbReference type="InterPro" id="IPR008928">
    <property type="entry name" value="6-hairpin_glycosidase_sf"/>
</dbReference>
<protein>
    <submittedName>
        <fullName evidence="4">Glucan 1,4-alpha-glucosidase</fullName>
    </submittedName>
</protein>
<sequence>MIFRQHNLPVQFSKTILTIAVTGLLSACSPSSTQTESVIEPAKPIASNIATGAPGNEPTWAFAGKTGIGTSYQAYDEEELGKSPNSRVWFSIAQGVLTETMYGLIHNAQLKEMQFIITGEGFVDTEKDNTTSTIDYLHKDKMGRPLSLAYKIVNRDIEGKYQIEKHIFTDPNRDSLMMRVIFTAFEDGITPYLYLNPHIDNSGANDIAKVINEPNKQKLQAYTGASQSSVLTLRSDLVFTKASAGFVGRSDGLTDLKDGKMDWQFTSTSEEVNSEKLSSQTLGNVALTAQLPTPQRSTDTLDNSLDFNLALGFGRSKTESLANADATLADGYNTVLDAYNGKGDALGWQDYLASLTELSQMSANTTDNGKLLYASALVLKAQEDKTHPGALIASLSNPWGDTIPATKASTGYKAVWPRDFYQCAMAFLAMGDTQTAKVAFEYLKKVQATKDTPGFSGTPGWFLQKTHVDGEIEWVAVQLDQTAMPIMLAWKLWQADVLTDSDITHWYTQMLKPAAEFLVTGGEVNLGWNHSEITPLKTQQERWEEQLGYSPSTSAAVISGLIAASEIAKVADDSQGAERYLITAKTMNSELSKLLITDNGLLSATSPVPLTGEQAPAPYYLRLAPNGTPNTDDRLGDNNGRPGLDQRLVLDGGFLELVRYGVRPAQDPVIEQTLALIDNTQLEDQLRVKYLFTAKDGTQFPGFRRYGNDGYGEDTQTGDNYAEKGSNSLGQRGRVWPFFTGERGHYELAKAIQSGQLTKEKQSELINTYVQGMEAFANDGLMLPEQAWDGVGHATRYQYQLGQGTNSATPLAWTHAEYIKLVRSMTDKQVWDHYELVSKALNE</sequence>
<evidence type="ECO:0000313" key="4">
    <source>
        <dbReference type="EMBL" id="MBW8184753.1"/>
    </source>
</evidence>
<feature type="domain" description="Glucodextranase N-terminal" evidence="3">
    <location>
        <begin position="50"/>
        <end position="352"/>
    </location>
</feature>
<dbReference type="EMBL" id="JAHZST010000009">
    <property type="protein sequence ID" value="MBW8184753.1"/>
    <property type="molecule type" value="Genomic_DNA"/>
</dbReference>
<dbReference type="PANTHER" id="PTHR31616">
    <property type="entry name" value="TREHALASE"/>
    <property type="match status" value="1"/>
</dbReference>
<evidence type="ECO:0000313" key="5">
    <source>
        <dbReference type="Proteomes" id="UP001195963"/>
    </source>
</evidence>
<feature type="compositionally biased region" description="Polar residues" evidence="1">
    <location>
        <begin position="714"/>
        <end position="726"/>
    </location>
</feature>
<accession>A0ABS7E5X3</accession>
<dbReference type="SUPFAM" id="SSF48208">
    <property type="entry name" value="Six-hairpin glycosidases"/>
    <property type="match status" value="1"/>
</dbReference>
<dbReference type="InterPro" id="IPR014718">
    <property type="entry name" value="GH-type_carb-bd"/>
</dbReference>
<dbReference type="Gene3D" id="1.50.10.10">
    <property type="match status" value="1"/>
</dbReference>
<dbReference type="Pfam" id="PF00723">
    <property type="entry name" value="Glyco_hydro_15"/>
    <property type="match status" value="1"/>
</dbReference>
<dbReference type="SUPFAM" id="SSF74650">
    <property type="entry name" value="Galactose mutarotase-like"/>
    <property type="match status" value="1"/>
</dbReference>
<dbReference type="InterPro" id="IPR012341">
    <property type="entry name" value="6hp_glycosidase-like_sf"/>
</dbReference>
<proteinExistence type="predicted"/>
<dbReference type="InterPro" id="IPR011013">
    <property type="entry name" value="Gal_mutarotase_sf_dom"/>
</dbReference>
<keyword evidence="5" id="KW-1185">Reference proteome</keyword>
<name>A0ABS7E5X3_9GAMM</name>
<dbReference type="PROSITE" id="PS51257">
    <property type="entry name" value="PROKAR_LIPOPROTEIN"/>
    <property type="match status" value="1"/>
</dbReference>
<feature type="region of interest" description="Disordered" evidence="1">
    <location>
        <begin position="705"/>
        <end position="726"/>
    </location>
</feature>